<accession>A0ABU2BII4</accession>
<evidence type="ECO:0000313" key="1">
    <source>
        <dbReference type="EMBL" id="MDR7358460.1"/>
    </source>
</evidence>
<organism evidence="1 2">
    <name type="scientific">Paeniglutamicibacter sulfureus</name>
    <dbReference type="NCBI Taxonomy" id="43666"/>
    <lineage>
        <taxon>Bacteria</taxon>
        <taxon>Bacillati</taxon>
        <taxon>Actinomycetota</taxon>
        <taxon>Actinomycetes</taxon>
        <taxon>Micrococcales</taxon>
        <taxon>Micrococcaceae</taxon>
        <taxon>Paeniglutamicibacter</taxon>
    </lineage>
</organism>
<protein>
    <submittedName>
        <fullName evidence="1">Uncharacterized protein</fullName>
    </submittedName>
</protein>
<name>A0ABU2BII4_9MICC</name>
<keyword evidence="2" id="KW-1185">Reference proteome</keyword>
<dbReference type="Proteomes" id="UP001183817">
    <property type="component" value="Unassembled WGS sequence"/>
</dbReference>
<evidence type="ECO:0000313" key="2">
    <source>
        <dbReference type="Proteomes" id="UP001183817"/>
    </source>
</evidence>
<dbReference type="RefSeq" id="WP_310290272.1">
    <property type="nucleotide sequence ID" value="NZ_BAAAWO010000001.1"/>
</dbReference>
<comment type="caution">
    <text evidence="1">The sequence shown here is derived from an EMBL/GenBank/DDBJ whole genome shotgun (WGS) entry which is preliminary data.</text>
</comment>
<reference evidence="1 2" key="1">
    <citation type="submission" date="2023-07" db="EMBL/GenBank/DDBJ databases">
        <title>Sequencing the genomes of 1000 actinobacteria strains.</title>
        <authorList>
            <person name="Klenk H.-P."/>
        </authorList>
    </citation>
    <scope>NUCLEOTIDE SEQUENCE [LARGE SCALE GENOMIC DNA]</scope>
    <source>
        <strain evidence="1 2">DSM 20167</strain>
    </source>
</reference>
<sequence length="87" mass="8742">MSASLTLTNNLASSVSYLQVGSATLKDASGTVVTGPLDPSSSGKYTASVSVKFLESTTGTEGTKATNDLGNIGFKLEQIAPAGTTEP</sequence>
<proteinExistence type="predicted"/>
<gene>
    <name evidence="1" type="ORF">J2S64_002151</name>
</gene>
<dbReference type="EMBL" id="JAVDYI010000001">
    <property type="protein sequence ID" value="MDR7358460.1"/>
    <property type="molecule type" value="Genomic_DNA"/>
</dbReference>